<accession>A0ABX1F5E0</accession>
<comment type="similarity">
    <text evidence="1">Belongs to the cysteine dioxygenase family.</text>
</comment>
<dbReference type="InterPro" id="IPR014710">
    <property type="entry name" value="RmlC-like_jellyroll"/>
</dbReference>
<dbReference type="CDD" id="cd10548">
    <property type="entry name" value="cupin_CDO"/>
    <property type="match status" value="1"/>
</dbReference>
<dbReference type="EMBL" id="JAAVTX010000006">
    <property type="protein sequence ID" value="NKE47562.1"/>
    <property type="molecule type" value="Genomic_DNA"/>
</dbReference>
<proteinExistence type="inferred from homology"/>
<evidence type="ECO:0000313" key="7">
    <source>
        <dbReference type="Proteomes" id="UP000765160"/>
    </source>
</evidence>
<evidence type="ECO:0000256" key="2">
    <source>
        <dbReference type="ARBA" id="ARBA00022723"/>
    </source>
</evidence>
<dbReference type="Gene3D" id="2.60.120.10">
    <property type="entry name" value="Jelly Rolls"/>
    <property type="match status" value="1"/>
</dbReference>
<dbReference type="Proteomes" id="UP000765160">
    <property type="component" value="Unassembled WGS sequence"/>
</dbReference>
<name>A0ABX1F5E0_9PROT</name>
<keyword evidence="5" id="KW-0408">Iron</keyword>
<dbReference type="RefSeq" id="WP_168052980.1">
    <property type="nucleotide sequence ID" value="NZ_JAATJR010000006.1"/>
</dbReference>
<organism evidence="6 7">
    <name type="scientific">Falsiroseomonas frigidaquae</name>
    <dbReference type="NCBI Taxonomy" id="487318"/>
    <lineage>
        <taxon>Bacteria</taxon>
        <taxon>Pseudomonadati</taxon>
        <taxon>Pseudomonadota</taxon>
        <taxon>Alphaproteobacteria</taxon>
        <taxon>Acetobacterales</taxon>
        <taxon>Roseomonadaceae</taxon>
        <taxon>Falsiroseomonas</taxon>
    </lineage>
</organism>
<keyword evidence="7" id="KW-1185">Reference proteome</keyword>
<evidence type="ECO:0000256" key="5">
    <source>
        <dbReference type="ARBA" id="ARBA00023004"/>
    </source>
</evidence>
<dbReference type="InterPro" id="IPR010300">
    <property type="entry name" value="CDO_1"/>
</dbReference>
<dbReference type="GO" id="GO:0051213">
    <property type="term" value="F:dioxygenase activity"/>
    <property type="evidence" value="ECO:0007669"/>
    <property type="project" value="UniProtKB-KW"/>
</dbReference>
<dbReference type="InterPro" id="IPR011051">
    <property type="entry name" value="RmlC_Cupin_sf"/>
</dbReference>
<evidence type="ECO:0000256" key="3">
    <source>
        <dbReference type="ARBA" id="ARBA00022964"/>
    </source>
</evidence>
<evidence type="ECO:0000256" key="4">
    <source>
        <dbReference type="ARBA" id="ARBA00023002"/>
    </source>
</evidence>
<comment type="caution">
    <text evidence="6">The sequence shown here is derived from an EMBL/GenBank/DDBJ whole genome shotgun (WGS) entry which is preliminary data.</text>
</comment>
<keyword evidence="2" id="KW-0479">Metal-binding</keyword>
<dbReference type="Pfam" id="PF05995">
    <property type="entry name" value="CDO_I"/>
    <property type="match status" value="1"/>
</dbReference>
<gene>
    <name evidence="6" type="ORF">HB662_22475</name>
</gene>
<evidence type="ECO:0000313" key="6">
    <source>
        <dbReference type="EMBL" id="NKE47562.1"/>
    </source>
</evidence>
<evidence type="ECO:0000256" key="1">
    <source>
        <dbReference type="ARBA" id="ARBA00006622"/>
    </source>
</evidence>
<keyword evidence="4" id="KW-0560">Oxidoreductase</keyword>
<sequence length="174" mass="18689">MTFIRTRPARETMLAGVAAAARMPLVDRPQAVGAALQAFAADPALLEGLACPCCPDRYVRHLLHSDPEGGYAVVALVWRPGQMSPVHGHKAWCAFAVHQGTLTETWYSPAEAAEDGPQPHATHLLRPGEGSHGAADPLLIHRLANLSCRTAISIHCYGIGYDRFGQDLNEIHAA</sequence>
<keyword evidence="3 6" id="KW-0223">Dioxygenase</keyword>
<dbReference type="PANTHER" id="PTHR12918">
    <property type="entry name" value="CYSTEINE DIOXYGENASE"/>
    <property type="match status" value="1"/>
</dbReference>
<dbReference type="PANTHER" id="PTHR12918:SF1">
    <property type="entry name" value="CYSTEINE DIOXYGENASE TYPE 1"/>
    <property type="match status" value="1"/>
</dbReference>
<dbReference type="SUPFAM" id="SSF51182">
    <property type="entry name" value="RmlC-like cupins"/>
    <property type="match status" value="1"/>
</dbReference>
<protein>
    <submittedName>
        <fullName evidence="6">Cysteine dioxygenase</fullName>
    </submittedName>
</protein>
<reference evidence="6 7" key="1">
    <citation type="submission" date="2020-03" db="EMBL/GenBank/DDBJ databases">
        <title>Roseomonas selenitidurans sp. nov. isolated from soil.</title>
        <authorList>
            <person name="Liu H."/>
        </authorList>
    </citation>
    <scope>NUCLEOTIDE SEQUENCE [LARGE SCALE GENOMIC DNA]</scope>
    <source>
        <strain evidence="6 7">JCM 15073</strain>
    </source>
</reference>